<gene>
    <name evidence="2" type="ORF">S03H2_00867</name>
</gene>
<dbReference type="EMBL" id="BARU01000215">
    <property type="protein sequence ID" value="GAH29022.1"/>
    <property type="molecule type" value="Genomic_DNA"/>
</dbReference>
<dbReference type="InterPro" id="IPR011990">
    <property type="entry name" value="TPR-like_helical_dom_sf"/>
</dbReference>
<dbReference type="SMART" id="SM00028">
    <property type="entry name" value="TPR"/>
    <property type="match status" value="5"/>
</dbReference>
<dbReference type="Gene3D" id="3.40.50.1220">
    <property type="entry name" value="TPP-binding domain"/>
    <property type="match status" value="1"/>
</dbReference>
<evidence type="ECO:0000313" key="2">
    <source>
        <dbReference type="EMBL" id="GAH29022.1"/>
    </source>
</evidence>
<dbReference type="SUPFAM" id="SSF52467">
    <property type="entry name" value="DHS-like NAD/FAD-binding domain"/>
    <property type="match status" value="1"/>
</dbReference>
<dbReference type="PROSITE" id="PS50005">
    <property type="entry name" value="TPR"/>
    <property type="match status" value="2"/>
</dbReference>
<dbReference type="Gene3D" id="1.25.40.10">
    <property type="entry name" value="Tetratricopeptide repeat domain"/>
    <property type="match status" value="2"/>
</dbReference>
<dbReference type="SUPFAM" id="SSF48452">
    <property type="entry name" value="TPR-like"/>
    <property type="match status" value="1"/>
</dbReference>
<evidence type="ECO:0000256" key="1">
    <source>
        <dbReference type="SAM" id="Coils"/>
    </source>
</evidence>
<protein>
    <submittedName>
        <fullName evidence="2">Uncharacterized protein</fullName>
    </submittedName>
</protein>
<comment type="caution">
    <text evidence="2">The sequence shown here is derived from an EMBL/GenBank/DDBJ whole genome shotgun (WGS) entry which is preliminary data.</text>
</comment>
<accession>X1E8X2</accession>
<dbReference type="AlphaFoldDB" id="X1E8X2"/>
<keyword evidence="1" id="KW-0175">Coiled coil</keyword>
<dbReference type="InterPro" id="IPR029035">
    <property type="entry name" value="DHS-like_NAD/FAD-binding_dom"/>
</dbReference>
<reference evidence="2" key="1">
    <citation type="journal article" date="2014" name="Front. Microbiol.">
        <title>High frequency of phylogenetically diverse reductive dehalogenase-homologous genes in deep subseafloor sedimentary metagenomes.</title>
        <authorList>
            <person name="Kawai M."/>
            <person name="Futagami T."/>
            <person name="Toyoda A."/>
            <person name="Takaki Y."/>
            <person name="Nishi S."/>
            <person name="Hori S."/>
            <person name="Arai W."/>
            <person name="Tsubouchi T."/>
            <person name="Morono Y."/>
            <person name="Uchiyama I."/>
            <person name="Ito T."/>
            <person name="Fujiyama A."/>
            <person name="Inagaki F."/>
            <person name="Takami H."/>
        </authorList>
    </citation>
    <scope>NUCLEOTIDE SEQUENCE</scope>
    <source>
        <strain evidence="2">Expedition CK06-06</strain>
    </source>
</reference>
<dbReference type="Pfam" id="PF13289">
    <property type="entry name" value="SIR2_2"/>
    <property type="match status" value="1"/>
</dbReference>
<feature type="non-terminal residue" evidence="2">
    <location>
        <position position="587"/>
    </location>
</feature>
<dbReference type="Pfam" id="PF13424">
    <property type="entry name" value="TPR_12"/>
    <property type="match status" value="2"/>
</dbReference>
<proteinExistence type="predicted"/>
<name>X1E8X2_9ZZZZ</name>
<dbReference type="PANTHER" id="PTHR10098">
    <property type="entry name" value="RAPSYN-RELATED"/>
    <property type="match status" value="1"/>
</dbReference>
<organism evidence="2">
    <name type="scientific">marine sediment metagenome</name>
    <dbReference type="NCBI Taxonomy" id="412755"/>
    <lineage>
        <taxon>unclassified sequences</taxon>
        <taxon>metagenomes</taxon>
        <taxon>ecological metagenomes</taxon>
    </lineage>
</organism>
<feature type="coiled-coil region" evidence="1">
    <location>
        <begin position="517"/>
        <end position="544"/>
    </location>
</feature>
<sequence length="587" mass="68067">MSSIKKSKSFNVTKLFEFESDEKLTFLVGAGASVEAPSQLPSTNDAMKALIKLSCANSEIEAILKLQNLRFEVLVGIIHKSIEDDFQFLNFFTKSDKPNLEHFVLAEMIKKGHFIFTSNFDYLLEYALLQSDVPKKKIVPVITKKDYEKFSDPEKLYKNGKIPIYKIHGSHRNIITGEDTRTSFINTLKLIGLNQTKSNIVQLEPYKAQFLDKISNDRSLIIIGYSGKNDFDLMSTLKIMKNLKNLIWINHISNGGSKEDLYEFGAQKSSDLKNLDKLDQALLEIKQLNGSVNVFRLNVNTSKFLEKFFKEKEKLSKDKFTIDLMEWLKTNIDEPNELTKLFISYKIYSETKNYTDALRCLERIFRISEDSGNAQWKAIALMEMGIINYVQSNYSDALEWLRKALQVQLKLKAFPQRTSIFKYIALIHQVQKNYSKASQNFELALKENERIKDFYEKSKLYKHIGINYQYQEKYQDALKYFEAAIKINDKLENLSEKAINYKQIGKIYYSKKSFNEALKYLNEALKLNEQLENLEDKAEILNLLGRIFHEMGDSLNGLGKCNEALRIYYRLKNSKGKLDSLNYLGII</sequence>
<dbReference type="InterPro" id="IPR019734">
    <property type="entry name" value="TPR_rpt"/>
</dbReference>